<name>D5ASF3_RHOCB</name>
<evidence type="ECO:0000259" key="2">
    <source>
        <dbReference type="Pfam" id="PF12705"/>
    </source>
</evidence>
<feature type="region of interest" description="Disordered" evidence="1">
    <location>
        <begin position="533"/>
        <end position="558"/>
    </location>
</feature>
<protein>
    <recommendedName>
        <fullName evidence="2">PD-(D/E)XK endonuclease-like domain-containing protein</fullName>
    </recommendedName>
</protein>
<dbReference type="InterPro" id="IPR038726">
    <property type="entry name" value="PDDEXK_AddAB-type"/>
</dbReference>
<reference evidence="3 4" key="2">
    <citation type="journal article" date="2010" name="J. Bacteriol.">
        <title>Complete genome sequence of the photosynthetic purple nonsulfur bacterium Rhodobacter capsulatus SB 1003.</title>
        <authorList>
            <person name="Strnad H."/>
            <person name="Lapidus A."/>
            <person name="Paces J."/>
            <person name="Ulbrich P."/>
            <person name="Vlcek C."/>
            <person name="Paces V."/>
            <person name="Haselkorn R."/>
        </authorList>
    </citation>
    <scope>NUCLEOTIDE SEQUENCE [LARGE SCALE GENOMIC DNA]</scope>
    <source>
        <strain evidence="4">ATCC BAA-309 / NBRC 16581 / SB1003</strain>
    </source>
</reference>
<dbReference type="Pfam" id="PF12705">
    <property type="entry name" value="PDDEXK_1"/>
    <property type="match status" value="1"/>
</dbReference>
<dbReference type="STRING" id="272942.RCAP_rcc01289"/>
<gene>
    <name evidence="3" type="ordered locus">RCAP_rcc01289</name>
</gene>
<dbReference type="HOGENOM" id="CLU_334605_0_0_5"/>
<dbReference type="KEGG" id="rcp:RCAP_rcc01289"/>
<keyword evidence="4" id="KW-1185">Reference proteome</keyword>
<dbReference type="Proteomes" id="UP000002361">
    <property type="component" value="Chromosome"/>
</dbReference>
<feature type="compositionally biased region" description="Basic and acidic residues" evidence="1">
    <location>
        <begin position="543"/>
        <end position="552"/>
    </location>
</feature>
<dbReference type="RefSeq" id="WP_013067023.1">
    <property type="nucleotide sequence ID" value="NC_014034.1"/>
</dbReference>
<proteinExistence type="predicted"/>
<sequence length="871" mass="91795">MRLSPLQTASPVTGAIRPLTTGLLRDSYLVPRAAFDPDAVLAARPGAPWAQSLAVAPVETALAVRRALEALARATETLTPAEVQPDRLPEGRARAHLGALCDLWSDLGGALPEDLHVWRHVITAEAGAALEPLPLLAPIDCPHATAAETALAQALVRQHGLAPEAVSAAWLARQPSQSACATGALGHVQANLTGLAAPIAPDTSLQIFGLRDPMEEADFAAATVQGWLDRGTIDHAAEVGLLVPEDPAYACALAEAFERVGLPLSGAPVGAILRDPAADLIAALLPVLRGPAPRTALASVVISPLMPWPAATGRAIARDLIARGYSRLWRELDGAGAALLNALRPVASLPALFARLGEIDTLITPPGSLRLQIALLRSQGGERPDWPALLALVAPLPLPGIAAPRTVEGVSVFTENDLPWRSVRRLIVLGMQGRSWPRPQPANPFFTETEIALIGTATGLHLPGRARETARRLELFRRQLCAATEAAVLLAPARDMAGARLPPSTALALIARLLGQTDPAHLVVDPRQLSPSAQPFALTPRTPDAHAGRPDLPESGDVTLGRDLLALKGAAGADPPPQSPSQLETLIVSPLAWLLAEIDARDRIWSPETLDVLVLGTVVHGVLERVFPPETPPPAPEDMPRLTEAALAEVIARKASWLAEPAWAAERASLAREALRVVQGWARFLTETGAMTLANEISLAGDHGGLLMAGRADGLLRLPDGRHLVIDHKRGTSGKRRRRMQLGWDLQVALYRAMLERPSQTSALTDAVASGSPIVTAYHTTLDGAVLTDGAGAGLARAECPATDPAREALAHLVEVTAEVGAGRLRLNTASDAVRFEKERGITAYALAGDELIAALMLPEPEDAAEEGIDD</sequence>
<dbReference type="AlphaFoldDB" id="D5ASF3"/>
<dbReference type="SUPFAM" id="SSF52540">
    <property type="entry name" value="P-loop containing nucleoside triphosphate hydrolases"/>
    <property type="match status" value="1"/>
</dbReference>
<dbReference type="GeneID" id="31490192"/>
<dbReference type="EMBL" id="CP001312">
    <property type="protein sequence ID" value="ADE85044.1"/>
    <property type="molecule type" value="Genomic_DNA"/>
</dbReference>
<evidence type="ECO:0000256" key="1">
    <source>
        <dbReference type="SAM" id="MobiDB-lite"/>
    </source>
</evidence>
<evidence type="ECO:0000313" key="4">
    <source>
        <dbReference type="Proteomes" id="UP000002361"/>
    </source>
</evidence>
<organism evidence="3 4">
    <name type="scientific">Rhodobacter capsulatus (strain ATCC BAA-309 / NBRC 16581 / SB1003)</name>
    <dbReference type="NCBI Taxonomy" id="272942"/>
    <lineage>
        <taxon>Bacteria</taxon>
        <taxon>Pseudomonadati</taxon>
        <taxon>Pseudomonadota</taxon>
        <taxon>Alphaproteobacteria</taxon>
        <taxon>Rhodobacterales</taxon>
        <taxon>Rhodobacter group</taxon>
        <taxon>Rhodobacter</taxon>
    </lineage>
</organism>
<dbReference type="OrthoDB" id="5401254at2"/>
<evidence type="ECO:0000313" key="3">
    <source>
        <dbReference type="EMBL" id="ADE85044.1"/>
    </source>
</evidence>
<dbReference type="InterPro" id="IPR027417">
    <property type="entry name" value="P-loop_NTPase"/>
</dbReference>
<accession>D5ASF3</accession>
<feature type="domain" description="PD-(D/E)XK endonuclease-like" evidence="2">
    <location>
        <begin position="579"/>
        <end position="766"/>
    </location>
</feature>
<reference key="1">
    <citation type="submission" date="2008-12" db="EMBL/GenBank/DDBJ databases">
        <title>Complete genome sequence of Rhodobacter capsulatus SB1003.</title>
        <authorList>
            <person name="Strnad H."/>
            <person name="Lapidus A."/>
            <person name="Vlcek C."/>
            <person name="Ulbrich P."/>
            <person name="Paces J."/>
            <person name="Maltsev N."/>
            <person name="Kumar V."/>
            <person name="Kogan Y."/>
            <person name="Milgram A."/>
            <person name="Rebrekov D."/>
            <person name="Mazur M."/>
            <person name="Cox R."/>
            <person name="Kyrpides N."/>
            <person name="Kolar M."/>
            <person name="Sachova J."/>
            <person name="Ridl J."/>
            <person name="Ivanova N."/>
            <person name="Kapatral V."/>
            <person name="Los T."/>
            <person name="Lykidis A."/>
            <person name="Mikhailova N."/>
            <person name="Reznik G."/>
            <person name="Vasieva O."/>
            <person name="Fonstein M."/>
            <person name="Paces V."/>
            <person name="Haselkorn R."/>
        </authorList>
    </citation>
    <scope>NUCLEOTIDE SEQUENCE</scope>
    <source>
        <strain>SB1003</strain>
    </source>
</reference>
<dbReference type="eggNOG" id="COG2887">
    <property type="taxonomic scope" value="Bacteria"/>
</dbReference>